<dbReference type="EMBL" id="KB446540">
    <property type="protein sequence ID" value="EME42922.1"/>
    <property type="molecule type" value="Genomic_DNA"/>
</dbReference>
<sequence length="294" mass="32803">MSTGSLVWFSARLRLFFSLPDTPPRTSSVDESRDMSRLYRLCGKVFFGGAPVSWFLVVIAPTSQTSTAGHAHTPTTPSQARFFSLQWPPLQIHQAMHFLSIPVWCPLLRHHIFNTVPPSSSTLCTSVYGINALHFAAAAVDATLLGAMHQDVHLSTVNPTASSHTLLHIACLPFDDTQFNILSHAMASSNHDVHTLSPPLYSESLNISQLRQSSSPEFCHLEPRTRRPREICYPSPAFDVDLQRPVTVKKKAPNFLLIYWDAARSWTTVENKVGYNAVDLYDLGQSFFPSQTPR</sequence>
<accession>M2XKA8</accession>
<organism evidence="1 2">
    <name type="scientific">Dothistroma septosporum (strain NZE10 / CBS 128990)</name>
    <name type="common">Red band needle blight fungus</name>
    <name type="synonym">Mycosphaerella pini</name>
    <dbReference type="NCBI Taxonomy" id="675120"/>
    <lineage>
        <taxon>Eukaryota</taxon>
        <taxon>Fungi</taxon>
        <taxon>Dikarya</taxon>
        <taxon>Ascomycota</taxon>
        <taxon>Pezizomycotina</taxon>
        <taxon>Dothideomycetes</taxon>
        <taxon>Dothideomycetidae</taxon>
        <taxon>Mycosphaerellales</taxon>
        <taxon>Mycosphaerellaceae</taxon>
        <taxon>Dothistroma</taxon>
    </lineage>
</organism>
<dbReference type="HOGENOM" id="CLU_946729_0_0_1"/>
<name>M2XKA8_DOTSN</name>
<protein>
    <submittedName>
        <fullName evidence="1">Uncharacterized protein</fullName>
    </submittedName>
</protein>
<evidence type="ECO:0000313" key="1">
    <source>
        <dbReference type="EMBL" id="EME42922.1"/>
    </source>
</evidence>
<keyword evidence="2" id="KW-1185">Reference proteome</keyword>
<proteinExistence type="predicted"/>
<dbReference type="Proteomes" id="UP000016933">
    <property type="component" value="Unassembled WGS sequence"/>
</dbReference>
<gene>
    <name evidence="1" type="ORF">DOTSEDRAFT_80497</name>
</gene>
<reference evidence="1 2" key="2">
    <citation type="journal article" date="2012" name="PLoS Pathog.">
        <title>Diverse lifestyles and strategies of plant pathogenesis encoded in the genomes of eighteen Dothideomycetes fungi.</title>
        <authorList>
            <person name="Ohm R.A."/>
            <person name="Feau N."/>
            <person name="Henrissat B."/>
            <person name="Schoch C.L."/>
            <person name="Horwitz B.A."/>
            <person name="Barry K.W."/>
            <person name="Condon B.J."/>
            <person name="Copeland A.C."/>
            <person name="Dhillon B."/>
            <person name="Glaser F."/>
            <person name="Hesse C.N."/>
            <person name="Kosti I."/>
            <person name="LaButti K."/>
            <person name="Lindquist E.A."/>
            <person name="Lucas S."/>
            <person name="Salamov A.A."/>
            <person name="Bradshaw R.E."/>
            <person name="Ciuffetti L."/>
            <person name="Hamelin R.C."/>
            <person name="Kema G.H.J."/>
            <person name="Lawrence C."/>
            <person name="Scott J.A."/>
            <person name="Spatafora J.W."/>
            <person name="Turgeon B.G."/>
            <person name="de Wit P.J.G.M."/>
            <person name="Zhong S."/>
            <person name="Goodwin S.B."/>
            <person name="Grigoriev I.V."/>
        </authorList>
    </citation>
    <scope>NUCLEOTIDE SEQUENCE [LARGE SCALE GENOMIC DNA]</scope>
    <source>
        <strain evidence="2">NZE10 / CBS 128990</strain>
    </source>
</reference>
<dbReference type="AlphaFoldDB" id="M2XKA8"/>
<evidence type="ECO:0000313" key="2">
    <source>
        <dbReference type="Proteomes" id="UP000016933"/>
    </source>
</evidence>
<reference evidence="2" key="1">
    <citation type="journal article" date="2012" name="PLoS Genet.">
        <title>The genomes of the fungal plant pathogens Cladosporium fulvum and Dothistroma septosporum reveal adaptation to different hosts and lifestyles but also signatures of common ancestry.</title>
        <authorList>
            <person name="de Wit P.J.G.M."/>
            <person name="van der Burgt A."/>
            <person name="Oekmen B."/>
            <person name="Stergiopoulos I."/>
            <person name="Abd-Elsalam K.A."/>
            <person name="Aerts A.L."/>
            <person name="Bahkali A.H."/>
            <person name="Beenen H.G."/>
            <person name="Chettri P."/>
            <person name="Cox M.P."/>
            <person name="Datema E."/>
            <person name="de Vries R.P."/>
            <person name="Dhillon B."/>
            <person name="Ganley A.R."/>
            <person name="Griffiths S.A."/>
            <person name="Guo Y."/>
            <person name="Hamelin R.C."/>
            <person name="Henrissat B."/>
            <person name="Kabir M.S."/>
            <person name="Jashni M.K."/>
            <person name="Kema G."/>
            <person name="Klaubauf S."/>
            <person name="Lapidus A."/>
            <person name="Levasseur A."/>
            <person name="Lindquist E."/>
            <person name="Mehrabi R."/>
            <person name="Ohm R.A."/>
            <person name="Owen T.J."/>
            <person name="Salamov A."/>
            <person name="Schwelm A."/>
            <person name="Schijlen E."/>
            <person name="Sun H."/>
            <person name="van den Burg H.A."/>
            <person name="van Ham R.C.H.J."/>
            <person name="Zhang S."/>
            <person name="Goodwin S.B."/>
            <person name="Grigoriev I.V."/>
            <person name="Collemare J."/>
            <person name="Bradshaw R.E."/>
        </authorList>
    </citation>
    <scope>NUCLEOTIDE SEQUENCE [LARGE SCALE GENOMIC DNA]</scope>
    <source>
        <strain evidence="2">NZE10 / CBS 128990</strain>
    </source>
</reference>
<dbReference type="OrthoDB" id="3943694at2759"/>